<comment type="caution">
    <text evidence="8">The sequence shown here is derived from an EMBL/GenBank/DDBJ whole genome shotgun (WGS) entry which is preliminary data.</text>
</comment>
<dbReference type="EC" id="5.4.99.25" evidence="5"/>
<dbReference type="GO" id="GO:0031119">
    <property type="term" value="P:tRNA pseudouridine synthesis"/>
    <property type="evidence" value="ECO:0007669"/>
    <property type="project" value="UniProtKB-UniRule"/>
</dbReference>
<dbReference type="InterPro" id="IPR014780">
    <property type="entry name" value="tRNA_psdUridine_synth_TruB"/>
</dbReference>
<evidence type="ECO:0000259" key="7">
    <source>
        <dbReference type="Pfam" id="PF16198"/>
    </source>
</evidence>
<accession>A0A6L5YI87</accession>
<evidence type="ECO:0000256" key="5">
    <source>
        <dbReference type="HAMAP-Rule" id="MF_01080"/>
    </source>
</evidence>
<evidence type="ECO:0000259" key="6">
    <source>
        <dbReference type="Pfam" id="PF01509"/>
    </source>
</evidence>
<organism evidence="8 9">
    <name type="scientific">Waltera intestinalis</name>
    <dbReference type="NCBI Taxonomy" id="2606635"/>
    <lineage>
        <taxon>Bacteria</taxon>
        <taxon>Bacillati</taxon>
        <taxon>Bacillota</taxon>
        <taxon>Clostridia</taxon>
        <taxon>Lachnospirales</taxon>
        <taxon>Lachnospiraceae</taxon>
        <taxon>Waltera</taxon>
    </lineage>
</organism>
<dbReference type="PANTHER" id="PTHR13767:SF2">
    <property type="entry name" value="PSEUDOURIDYLATE SYNTHASE TRUB1"/>
    <property type="match status" value="1"/>
</dbReference>
<dbReference type="CDD" id="cd02573">
    <property type="entry name" value="PseudoU_synth_EcTruB"/>
    <property type="match status" value="1"/>
</dbReference>
<dbReference type="RefSeq" id="WP_154495724.1">
    <property type="nucleotide sequence ID" value="NZ_VUMU01000004.1"/>
</dbReference>
<feature type="domain" description="tRNA pseudouridylate synthase B C-terminal" evidence="7">
    <location>
        <begin position="171"/>
        <end position="229"/>
    </location>
</feature>
<dbReference type="Proteomes" id="UP000476055">
    <property type="component" value="Unassembled WGS sequence"/>
</dbReference>
<dbReference type="PANTHER" id="PTHR13767">
    <property type="entry name" value="TRNA-PSEUDOURIDINE SYNTHASE"/>
    <property type="match status" value="1"/>
</dbReference>
<dbReference type="GO" id="GO:1990481">
    <property type="term" value="P:mRNA pseudouridine synthesis"/>
    <property type="evidence" value="ECO:0007669"/>
    <property type="project" value="TreeGrafter"/>
</dbReference>
<dbReference type="InterPro" id="IPR032819">
    <property type="entry name" value="TruB_C"/>
</dbReference>
<dbReference type="SUPFAM" id="SSF55120">
    <property type="entry name" value="Pseudouridine synthase"/>
    <property type="match status" value="1"/>
</dbReference>
<evidence type="ECO:0000256" key="4">
    <source>
        <dbReference type="ARBA" id="ARBA00023235"/>
    </source>
</evidence>
<evidence type="ECO:0000256" key="2">
    <source>
        <dbReference type="ARBA" id="ARBA00005642"/>
    </source>
</evidence>
<proteinExistence type="inferred from homology"/>
<dbReference type="HAMAP" id="MF_01080">
    <property type="entry name" value="TruB_bact"/>
    <property type="match status" value="1"/>
</dbReference>
<dbReference type="Pfam" id="PF01509">
    <property type="entry name" value="TruB_N"/>
    <property type="match status" value="1"/>
</dbReference>
<evidence type="ECO:0000256" key="3">
    <source>
        <dbReference type="ARBA" id="ARBA00022694"/>
    </source>
</evidence>
<evidence type="ECO:0000313" key="8">
    <source>
        <dbReference type="EMBL" id="MST57640.1"/>
    </source>
</evidence>
<comment type="function">
    <text evidence="5">Responsible for synthesis of pseudouridine from uracil-55 in the psi GC loop of transfer RNAs.</text>
</comment>
<dbReference type="EMBL" id="VUMU01000004">
    <property type="protein sequence ID" value="MST57640.1"/>
    <property type="molecule type" value="Genomic_DNA"/>
</dbReference>
<name>A0A6L5YI87_9FIRM</name>
<dbReference type="InterPro" id="IPR002501">
    <property type="entry name" value="PsdUridine_synth_N"/>
</dbReference>
<evidence type="ECO:0000256" key="1">
    <source>
        <dbReference type="ARBA" id="ARBA00000385"/>
    </source>
</evidence>
<evidence type="ECO:0000313" key="9">
    <source>
        <dbReference type="Proteomes" id="UP000476055"/>
    </source>
</evidence>
<dbReference type="GO" id="GO:0160148">
    <property type="term" value="F:tRNA pseudouridine(55) synthase activity"/>
    <property type="evidence" value="ECO:0007669"/>
    <property type="project" value="UniProtKB-EC"/>
</dbReference>
<dbReference type="Pfam" id="PF16198">
    <property type="entry name" value="TruB_C_2"/>
    <property type="match status" value="1"/>
</dbReference>
<comment type="similarity">
    <text evidence="2 5">Belongs to the pseudouridine synthase TruB family. Type 1 subfamily.</text>
</comment>
<gene>
    <name evidence="5 8" type="primary">truB</name>
    <name evidence="8" type="ORF">FYJ59_05200</name>
</gene>
<feature type="domain" description="Pseudouridine synthase II N-terminal" evidence="6">
    <location>
        <begin position="24"/>
        <end position="170"/>
    </location>
</feature>
<keyword evidence="3 5" id="KW-0819">tRNA processing</keyword>
<keyword evidence="9" id="KW-1185">Reference proteome</keyword>
<comment type="catalytic activity">
    <reaction evidence="1 5">
        <text>uridine(55) in tRNA = pseudouridine(55) in tRNA</text>
        <dbReference type="Rhea" id="RHEA:42532"/>
        <dbReference type="Rhea" id="RHEA-COMP:10101"/>
        <dbReference type="Rhea" id="RHEA-COMP:10102"/>
        <dbReference type="ChEBI" id="CHEBI:65314"/>
        <dbReference type="ChEBI" id="CHEBI:65315"/>
        <dbReference type="EC" id="5.4.99.25"/>
    </reaction>
</comment>
<dbReference type="InterPro" id="IPR020103">
    <property type="entry name" value="PsdUridine_synth_cat_dom_sf"/>
</dbReference>
<reference evidence="8 9" key="1">
    <citation type="submission" date="2019-08" db="EMBL/GenBank/DDBJ databases">
        <title>In-depth cultivation of the pig gut microbiome towards novel bacterial diversity and tailored functional studies.</title>
        <authorList>
            <person name="Wylensek D."/>
            <person name="Hitch T.C.A."/>
            <person name="Clavel T."/>
        </authorList>
    </citation>
    <scope>NUCLEOTIDE SEQUENCE [LARGE SCALE GENOMIC DNA]</scope>
    <source>
        <strain evidence="8 9">WCA3-601-WT-6H</strain>
    </source>
</reference>
<dbReference type="GO" id="GO:0003723">
    <property type="term" value="F:RNA binding"/>
    <property type="evidence" value="ECO:0007669"/>
    <property type="project" value="InterPro"/>
</dbReference>
<dbReference type="FunFam" id="3.30.2350.10:FF:000011">
    <property type="entry name" value="tRNA pseudouridine synthase B"/>
    <property type="match status" value="1"/>
</dbReference>
<feature type="active site" description="Nucleophile" evidence="5">
    <location>
        <position position="38"/>
    </location>
</feature>
<dbReference type="NCBIfam" id="TIGR00431">
    <property type="entry name" value="TruB"/>
    <property type="match status" value="1"/>
</dbReference>
<keyword evidence="4 5" id="KW-0413">Isomerase</keyword>
<sequence>MDGIINVYKEAGFTSHDMVAKLRGICRQKKIGHTGTLDPQATGVLPVCLGSATRACEMLTDRTKEYVAELLLGQITDTQDTTGTVLEEREVAVDEAQVREVIESFVGGYDQIPPMYSALKVNGKKLYELARAGKEVERQARHVDLPAIEILEIRLPVVKFRVECSKGTYIRSLCADIGGKLGCGGTMKSLVRTRVGEFRLADALTLAQLQELRDTDRLEEALLPTDRIFADLNAVHVEEKWRKLIDNGNAFYPGQTMEQTTYPAGEWVRVYREDDSFVGIYAYDRVKEWYKPMKIFPSNTESRK</sequence>
<dbReference type="AlphaFoldDB" id="A0A6L5YI87"/>
<protein>
    <recommendedName>
        <fullName evidence="5">tRNA pseudouridine synthase B</fullName>
        <ecNumber evidence="5">5.4.99.25</ecNumber>
    </recommendedName>
    <alternativeName>
        <fullName evidence="5">tRNA pseudouridine(55) synthase</fullName>
        <shortName evidence="5">Psi55 synthase</shortName>
    </alternativeName>
    <alternativeName>
        <fullName evidence="5">tRNA pseudouridylate synthase</fullName>
    </alternativeName>
    <alternativeName>
        <fullName evidence="5">tRNA-uridine isomerase</fullName>
    </alternativeName>
</protein>
<dbReference type="Gene3D" id="3.30.2350.10">
    <property type="entry name" value="Pseudouridine synthase"/>
    <property type="match status" value="1"/>
</dbReference>